<protein>
    <submittedName>
        <fullName evidence="1">Uncharacterized protein</fullName>
    </submittedName>
</protein>
<sequence length="145" mass="16358">GDVIPSRHPHEGQTAPGVGVRDVNFRTLWRQLTAESWAPKCPTRLARSWSYFTPEAAKDGHVEGVNMFTGEATVVKYAVEKGIVGIKNVSTEETVAAVVNCEDESTVRRLESSSALIARRIRRARLQTWRMMRTRALRLRRLTQP</sequence>
<dbReference type="AlphaFoldDB" id="A0A8T1UIC4"/>
<proteinExistence type="predicted"/>
<comment type="caution">
    <text evidence="1">The sequence shown here is derived from an EMBL/GenBank/DDBJ whole genome shotgun (WGS) entry which is preliminary data.</text>
</comment>
<evidence type="ECO:0000313" key="1">
    <source>
        <dbReference type="EMBL" id="KAG6963841.1"/>
    </source>
</evidence>
<reference evidence="1" key="1">
    <citation type="submission" date="2021-01" db="EMBL/GenBank/DDBJ databases">
        <title>Phytophthora aleatoria, a newly-described species from Pinus radiata is distinct from Phytophthora cactorum isolates based on comparative genomics.</title>
        <authorList>
            <person name="Mcdougal R."/>
            <person name="Panda P."/>
            <person name="Williams N."/>
            <person name="Studholme D.J."/>
        </authorList>
    </citation>
    <scope>NUCLEOTIDE SEQUENCE</scope>
    <source>
        <strain evidence="1">NZFS 3830</strain>
    </source>
</reference>
<gene>
    <name evidence="1" type="ORF">JG687_00006329</name>
</gene>
<organism evidence="1 2">
    <name type="scientific">Phytophthora cactorum</name>
    <dbReference type="NCBI Taxonomy" id="29920"/>
    <lineage>
        <taxon>Eukaryota</taxon>
        <taxon>Sar</taxon>
        <taxon>Stramenopiles</taxon>
        <taxon>Oomycota</taxon>
        <taxon>Peronosporomycetes</taxon>
        <taxon>Peronosporales</taxon>
        <taxon>Peronosporaceae</taxon>
        <taxon>Phytophthora</taxon>
    </lineage>
</organism>
<evidence type="ECO:0000313" key="2">
    <source>
        <dbReference type="Proteomes" id="UP000688947"/>
    </source>
</evidence>
<dbReference type="OrthoDB" id="115196at2759"/>
<dbReference type="EMBL" id="JAENGZ010000256">
    <property type="protein sequence ID" value="KAG6963841.1"/>
    <property type="molecule type" value="Genomic_DNA"/>
</dbReference>
<name>A0A8T1UIC4_9STRA</name>
<dbReference type="Proteomes" id="UP000688947">
    <property type="component" value="Unassembled WGS sequence"/>
</dbReference>
<feature type="non-terminal residue" evidence="1">
    <location>
        <position position="1"/>
    </location>
</feature>
<accession>A0A8T1UIC4</accession>